<accession>A0AAV7T2V5</accession>
<dbReference type="AlphaFoldDB" id="A0AAV7T2V5"/>
<name>A0AAV7T2V5_PLEWA</name>
<proteinExistence type="predicted"/>
<comment type="caution">
    <text evidence="1">The sequence shown here is derived from an EMBL/GenBank/DDBJ whole genome shotgun (WGS) entry which is preliminary data.</text>
</comment>
<organism evidence="1 2">
    <name type="scientific">Pleurodeles waltl</name>
    <name type="common">Iberian ribbed newt</name>
    <dbReference type="NCBI Taxonomy" id="8319"/>
    <lineage>
        <taxon>Eukaryota</taxon>
        <taxon>Metazoa</taxon>
        <taxon>Chordata</taxon>
        <taxon>Craniata</taxon>
        <taxon>Vertebrata</taxon>
        <taxon>Euteleostomi</taxon>
        <taxon>Amphibia</taxon>
        <taxon>Batrachia</taxon>
        <taxon>Caudata</taxon>
        <taxon>Salamandroidea</taxon>
        <taxon>Salamandridae</taxon>
        <taxon>Pleurodelinae</taxon>
        <taxon>Pleurodeles</taxon>
    </lineage>
</organism>
<gene>
    <name evidence="1" type="ORF">NDU88_002615</name>
</gene>
<evidence type="ECO:0000313" key="1">
    <source>
        <dbReference type="EMBL" id="KAJ1170743.1"/>
    </source>
</evidence>
<protein>
    <submittedName>
        <fullName evidence="1">Uncharacterized protein</fullName>
    </submittedName>
</protein>
<evidence type="ECO:0000313" key="2">
    <source>
        <dbReference type="Proteomes" id="UP001066276"/>
    </source>
</evidence>
<reference evidence="1" key="1">
    <citation type="journal article" date="2022" name="bioRxiv">
        <title>Sequencing and chromosome-scale assembly of the giantPleurodeles waltlgenome.</title>
        <authorList>
            <person name="Brown T."/>
            <person name="Elewa A."/>
            <person name="Iarovenko S."/>
            <person name="Subramanian E."/>
            <person name="Araus A.J."/>
            <person name="Petzold A."/>
            <person name="Susuki M."/>
            <person name="Suzuki K.-i.T."/>
            <person name="Hayashi T."/>
            <person name="Toyoda A."/>
            <person name="Oliveira C."/>
            <person name="Osipova E."/>
            <person name="Leigh N.D."/>
            <person name="Simon A."/>
            <person name="Yun M.H."/>
        </authorList>
    </citation>
    <scope>NUCLEOTIDE SEQUENCE</scope>
    <source>
        <strain evidence="1">20211129_DDA</strain>
        <tissue evidence="1">Liver</tissue>
    </source>
</reference>
<dbReference type="EMBL" id="JANPWB010000007">
    <property type="protein sequence ID" value="KAJ1170743.1"/>
    <property type="molecule type" value="Genomic_DNA"/>
</dbReference>
<dbReference type="Proteomes" id="UP001066276">
    <property type="component" value="Chromosome 4_1"/>
</dbReference>
<keyword evidence="2" id="KW-1185">Reference proteome</keyword>
<sequence>MAVNGAAWAAGAWGSAGAAASWIEAACGIGASRDPRVAGGQGPHLKRSPVFRRLDVALARAAQWSDRVPSGPGEGEMVLWCASLERSKAGRV</sequence>